<dbReference type="PANTHER" id="PTHR30086">
    <property type="entry name" value="ARGININE EXPORTER PROTEIN ARGO"/>
    <property type="match status" value="1"/>
</dbReference>
<evidence type="ECO:0000256" key="5">
    <source>
        <dbReference type="ARBA" id="ARBA00023136"/>
    </source>
</evidence>
<evidence type="ECO:0000313" key="8">
    <source>
        <dbReference type="Proteomes" id="UP000523007"/>
    </source>
</evidence>
<dbReference type="InterPro" id="IPR001123">
    <property type="entry name" value="LeuE-type"/>
</dbReference>
<organism evidence="7 8">
    <name type="scientific">Lipingzhangella halophila</name>
    <dbReference type="NCBI Taxonomy" id="1783352"/>
    <lineage>
        <taxon>Bacteria</taxon>
        <taxon>Bacillati</taxon>
        <taxon>Actinomycetota</taxon>
        <taxon>Actinomycetes</taxon>
        <taxon>Streptosporangiales</taxon>
        <taxon>Nocardiopsidaceae</taxon>
        <taxon>Lipingzhangella</taxon>
    </lineage>
</organism>
<reference evidence="7 8" key="1">
    <citation type="submission" date="2020-08" db="EMBL/GenBank/DDBJ databases">
        <title>Sequencing the genomes of 1000 actinobacteria strains.</title>
        <authorList>
            <person name="Klenk H.-P."/>
        </authorList>
    </citation>
    <scope>NUCLEOTIDE SEQUENCE [LARGE SCALE GENOMIC DNA]</scope>
    <source>
        <strain evidence="7 8">DSM 102030</strain>
    </source>
</reference>
<feature type="transmembrane region" description="Helical" evidence="6">
    <location>
        <begin position="6"/>
        <end position="27"/>
    </location>
</feature>
<protein>
    <submittedName>
        <fullName evidence="7">Threonine/homoserine/homoserine lactone efflux protein</fullName>
    </submittedName>
</protein>
<evidence type="ECO:0000256" key="2">
    <source>
        <dbReference type="ARBA" id="ARBA00022475"/>
    </source>
</evidence>
<accession>A0A7W7W0F1</accession>
<keyword evidence="5 6" id="KW-0472">Membrane</keyword>
<feature type="transmembrane region" description="Helical" evidence="6">
    <location>
        <begin position="39"/>
        <end position="66"/>
    </location>
</feature>
<dbReference type="AlphaFoldDB" id="A0A7W7W0F1"/>
<dbReference type="Proteomes" id="UP000523007">
    <property type="component" value="Unassembled WGS sequence"/>
</dbReference>
<dbReference type="EMBL" id="JACHJT010000001">
    <property type="protein sequence ID" value="MBB4929566.1"/>
    <property type="molecule type" value="Genomic_DNA"/>
</dbReference>
<evidence type="ECO:0000256" key="4">
    <source>
        <dbReference type="ARBA" id="ARBA00022989"/>
    </source>
</evidence>
<evidence type="ECO:0000256" key="1">
    <source>
        <dbReference type="ARBA" id="ARBA00004651"/>
    </source>
</evidence>
<comment type="caution">
    <text evidence="7">The sequence shown here is derived from an EMBL/GenBank/DDBJ whole genome shotgun (WGS) entry which is preliminary data.</text>
</comment>
<keyword evidence="8" id="KW-1185">Reference proteome</keyword>
<dbReference type="RefSeq" id="WP_184574157.1">
    <property type="nucleotide sequence ID" value="NZ_JACHJT010000001.1"/>
</dbReference>
<dbReference type="PANTHER" id="PTHR30086:SF20">
    <property type="entry name" value="ARGININE EXPORTER PROTEIN ARGO-RELATED"/>
    <property type="match status" value="1"/>
</dbReference>
<keyword evidence="2" id="KW-1003">Cell membrane</keyword>
<feature type="transmembrane region" description="Helical" evidence="6">
    <location>
        <begin position="152"/>
        <end position="173"/>
    </location>
</feature>
<dbReference type="PIRSF" id="PIRSF006324">
    <property type="entry name" value="LeuE"/>
    <property type="match status" value="1"/>
</dbReference>
<evidence type="ECO:0000256" key="3">
    <source>
        <dbReference type="ARBA" id="ARBA00022692"/>
    </source>
</evidence>
<evidence type="ECO:0000256" key="6">
    <source>
        <dbReference type="SAM" id="Phobius"/>
    </source>
</evidence>
<comment type="subcellular location">
    <subcellularLocation>
        <location evidence="1">Cell membrane</location>
        <topology evidence="1">Multi-pass membrane protein</topology>
    </subcellularLocation>
</comment>
<evidence type="ECO:0000313" key="7">
    <source>
        <dbReference type="EMBL" id="MBB4929566.1"/>
    </source>
</evidence>
<feature type="transmembrane region" description="Helical" evidence="6">
    <location>
        <begin position="72"/>
        <end position="94"/>
    </location>
</feature>
<proteinExistence type="predicted"/>
<keyword evidence="4 6" id="KW-1133">Transmembrane helix</keyword>
<gene>
    <name evidence="7" type="ORF">F4561_000386</name>
</gene>
<feature type="transmembrane region" description="Helical" evidence="6">
    <location>
        <begin position="185"/>
        <end position="206"/>
    </location>
</feature>
<sequence>MPHHLALFVLTTALVLVVPGPDFVLVTRVAMLRGRRAGFAAAAGIVAGLAGYTALAALGVTVVIAASDTALTILRGAGAAYLVWLGASALVALWRARDEPGPHDHGGGSVPSGTPFLQGVLTNGLNPKALVFFLTFLPQFVTPGVPAGPQTLLLGGIVVALAVTWWLGYVLAIERVSRVLRRRRVRRGVDAATGTTLTAFGVVLLLSN</sequence>
<dbReference type="GO" id="GO:0005886">
    <property type="term" value="C:plasma membrane"/>
    <property type="evidence" value="ECO:0007669"/>
    <property type="project" value="UniProtKB-SubCell"/>
</dbReference>
<keyword evidence="3 6" id="KW-0812">Transmembrane</keyword>
<dbReference type="Pfam" id="PF01810">
    <property type="entry name" value="LysE"/>
    <property type="match status" value="1"/>
</dbReference>
<dbReference type="GO" id="GO:0015171">
    <property type="term" value="F:amino acid transmembrane transporter activity"/>
    <property type="evidence" value="ECO:0007669"/>
    <property type="project" value="TreeGrafter"/>
</dbReference>
<name>A0A7W7W0F1_9ACTN</name>